<gene>
    <name evidence="3" type="ORF">WMO24_06225</name>
</gene>
<evidence type="ECO:0000256" key="2">
    <source>
        <dbReference type="SAM" id="SignalP"/>
    </source>
</evidence>
<feature type="compositionally biased region" description="Acidic residues" evidence="1">
    <location>
        <begin position="328"/>
        <end position="337"/>
    </location>
</feature>
<evidence type="ECO:0008006" key="5">
    <source>
        <dbReference type="Google" id="ProtNLM"/>
    </source>
</evidence>
<dbReference type="RefSeq" id="WP_349215452.1">
    <property type="nucleotide sequence ID" value="NZ_JBBMFA010000080.1"/>
</dbReference>
<reference evidence="3 4" key="1">
    <citation type="submission" date="2024-03" db="EMBL/GenBank/DDBJ databases">
        <title>Human intestinal bacterial collection.</title>
        <authorList>
            <person name="Pauvert C."/>
            <person name="Hitch T.C.A."/>
            <person name="Clavel T."/>
        </authorList>
    </citation>
    <scope>NUCLEOTIDE SEQUENCE [LARGE SCALE GENOMIC DNA]</scope>
    <source>
        <strain evidence="3 4">CLA-JM-H11</strain>
    </source>
</reference>
<feature type="signal peptide" evidence="2">
    <location>
        <begin position="1"/>
        <end position="28"/>
    </location>
</feature>
<dbReference type="EMBL" id="JBBMFA010000080">
    <property type="protein sequence ID" value="MEQ2520021.1"/>
    <property type="molecule type" value="Genomic_DNA"/>
</dbReference>
<evidence type="ECO:0000313" key="4">
    <source>
        <dbReference type="Proteomes" id="UP001477672"/>
    </source>
</evidence>
<feature type="region of interest" description="Disordered" evidence="1">
    <location>
        <begin position="316"/>
        <end position="350"/>
    </location>
</feature>
<evidence type="ECO:0000313" key="3">
    <source>
        <dbReference type="EMBL" id="MEQ2520021.1"/>
    </source>
</evidence>
<evidence type="ECO:0000256" key="1">
    <source>
        <dbReference type="SAM" id="MobiDB-lite"/>
    </source>
</evidence>
<feature type="chain" id="PRO_5045216905" description="Lipoprotein" evidence="2">
    <location>
        <begin position="29"/>
        <end position="523"/>
    </location>
</feature>
<sequence>MKQSVLRRCAAVVILLSFCALTGACAFADGGEEKINSVRIAAPASVSESMQLTGPDVDADGSVCLQEGKRVSFTLESPVTMDTSGMYPFEGGMWQGAAFFDLVSVEQQVAFYSNRWLLLSSDESGMLAGLPDNAAGTLRIAFENVQLLAVDQIEDTGDLFFTMDGTCQIEVRFPVTRTVQRPPFENTQSYREETSSLLQSAPVQQQPYSEAVFRATMQGQMGSARNSSFPADAFYYAFSTVHSLEGKTWNAELEYDGRIQKIEAGEDLPWGYEVDVLLNITDWGHVSTGGGSVVATAAGATALGLGGTAVANALSQPDALPARREGLDGDLPEEEGSGEPPELPREDSPNVSLSLYKPFGDLVNTKGAALDVQITLSGGEGLSWHFLPTAICPGGLRAVIPTVVGTGSDRMLVLALTGAPMKQAHCPVFVTVVAWAMDTDGQLLKTSATMELTLHRGGLEAKRQPDGKLEVVSYSDGNLDGLAEKRVLKNREYTLRMEADGSVTVQANEKRLGSCTLPPEENN</sequence>
<dbReference type="PROSITE" id="PS51257">
    <property type="entry name" value="PROKAR_LIPOPROTEIN"/>
    <property type="match status" value="1"/>
</dbReference>
<proteinExistence type="predicted"/>
<keyword evidence="2" id="KW-0732">Signal</keyword>
<name>A0ABV1GE37_9FIRM</name>
<protein>
    <recommendedName>
        <fullName evidence="5">Lipoprotein</fullName>
    </recommendedName>
</protein>
<accession>A0ABV1GE37</accession>
<keyword evidence="4" id="KW-1185">Reference proteome</keyword>
<comment type="caution">
    <text evidence="3">The sequence shown here is derived from an EMBL/GenBank/DDBJ whole genome shotgun (WGS) entry which is preliminary data.</text>
</comment>
<dbReference type="Proteomes" id="UP001477672">
    <property type="component" value="Unassembled WGS sequence"/>
</dbReference>
<organism evidence="3 4">
    <name type="scientific">Ruthenibacterium intestinale</name>
    <dbReference type="NCBI Taxonomy" id="3133163"/>
    <lineage>
        <taxon>Bacteria</taxon>
        <taxon>Bacillati</taxon>
        <taxon>Bacillota</taxon>
        <taxon>Clostridia</taxon>
        <taxon>Eubacteriales</taxon>
        <taxon>Oscillospiraceae</taxon>
        <taxon>Ruthenibacterium</taxon>
    </lineage>
</organism>